<comment type="caution">
    <text evidence="9">Lacks conserved residue(s) required for the propagation of feature annotation.</text>
</comment>
<keyword evidence="3 9" id="KW-0812">Transmembrane</keyword>
<feature type="compositionally biased region" description="Gly residues" evidence="10">
    <location>
        <begin position="118"/>
        <end position="152"/>
    </location>
</feature>
<dbReference type="VEuPathDB" id="PlasmoDB:PVP01_1405100"/>
<keyword evidence="4 9" id="KW-0460">Magnesium</keyword>
<comment type="similarity">
    <text evidence="9">Belongs to the CorA metal ion transporter (MIT) (TC 1.A.35) family.</text>
</comment>
<dbReference type="SUPFAM" id="SSF144083">
    <property type="entry name" value="Magnesium transport protein CorA, transmembrane region"/>
    <property type="match status" value="1"/>
</dbReference>
<dbReference type="PANTHER" id="PTHR13890">
    <property type="entry name" value="RNA SPLICING PROTEIN MRS2, MITOCHONDRIAL"/>
    <property type="match status" value="1"/>
</dbReference>
<evidence type="ECO:0000256" key="10">
    <source>
        <dbReference type="SAM" id="MobiDB-lite"/>
    </source>
</evidence>
<feature type="compositionally biased region" description="Polar residues" evidence="10">
    <location>
        <begin position="101"/>
        <end position="110"/>
    </location>
</feature>
<dbReference type="Proteomes" id="UP000220605">
    <property type="component" value="Chromosome 14"/>
</dbReference>
<keyword evidence="5" id="KW-0809">Transit peptide</keyword>
<dbReference type="GO" id="GO:0015095">
    <property type="term" value="F:magnesium ion transmembrane transporter activity"/>
    <property type="evidence" value="ECO:0007669"/>
    <property type="project" value="TreeGrafter"/>
</dbReference>
<dbReference type="GO" id="GO:0005743">
    <property type="term" value="C:mitochondrial inner membrane"/>
    <property type="evidence" value="ECO:0007669"/>
    <property type="project" value="UniProtKB-SubCell"/>
</dbReference>
<accession>A0A565A202</accession>
<dbReference type="CDD" id="cd12823">
    <property type="entry name" value="Mrs2_Mfm1p-like"/>
    <property type="match status" value="1"/>
</dbReference>
<proteinExistence type="inferred from homology"/>
<dbReference type="Gene3D" id="1.20.58.340">
    <property type="entry name" value="Magnesium transport protein CorA, transmembrane region"/>
    <property type="match status" value="2"/>
</dbReference>
<feature type="transmembrane region" description="Helical" evidence="9">
    <location>
        <begin position="483"/>
        <end position="504"/>
    </location>
</feature>
<feature type="transmembrane region" description="Helical" evidence="9">
    <location>
        <begin position="272"/>
        <end position="295"/>
    </location>
</feature>
<evidence type="ECO:0000313" key="11">
    <source>
        <dbReference type="EMBL" id="VUZ98576.1"/>
    </source>
</evidence>
<dbReference type="PANTHER" id="PTHR13890:SF0">
    <property type="entry name" value="MAGNESIUM TRANSPORTER MRS2 HOMOLOG, MITOCHONDRIAL"/>
    <property type="match status" value="1"/>
</dbReference>
<evidence type="ECO:0000256" key="4">
    <source>
        <dbReference type="ARBA" id="ARBA00022842"/>
    </source>
</evidence>
<evidence type="ECO:0000256" key="2">
    <source>
        <dbReference type="ARBA" id="ARBA00022448"/>
    </source>
</evidence>
<evidence type="ECO:0000256" key="1">
    <source>
        <dbReference type="ARBA" id="ARBA00004141"/>
    </source>
</evidence>
<dbReference type="OrthoDB" id="10251508at2759"/>
<dbReference type="AlphaFoldDB" id="A0A565A202"/>
<dbReference type="InterPro" id="IPR045863">
    <property type="entry name" value="CorA_TM1_TM2"/>
</dbReference>
<evidence type="ECO:0000256" key="6">
    <source>
        <dbReference type="ARBA" id="ARBA00022989"/>
    </source>
</evidence>
<dbReference type="VEuPathDB" id="PlasmoDB:PVX_122050"/>
<keyword evidence="6 9" id="KW-1133">Transmembrane helix</keyword>
<protein>
    <recommendedName>
        <fullName evidence="9">Magnesium transporter</fullName>
    </recommendedName>
</protein>
<dbReference type="InterPro" id="IPR039204">
    <property type="entry name" value="MRS2-like"/>
</dbReference>
<evidence type="ECO:0000313" key="12">
    <source>
        <dbReference type="Proteomes" id="UP000220605"/>
    </source>
</evidence>
<gene>
    <name evidence="11" type="ORF">PVP01_1405100</name>
</gene>
<evidence type="ECO:0000256" key="3">
    <source>
        <dbReference type="ARBA" id="ARBA00022692"/>
    </source>
</evidence>
<keyword evidence="8 9" id="KW-0472">Membrane</keyword>
<evidence type="ECO:0000256" key="8">
    <source>
        <dbReference type="ARBA" id="ARBA00023136"/>
    </source>
</evidence>
<evidence type="ECO:0000256" key="7">
    <source>
        <dbReference type="ARBA" id="ARBA00023065"/>
    </source>
</evidence>
<feature type="transmembrane region" description="Helical" evidence="9">
    <location>
        <begin position="516"/>
        <end position="539"/>
    </location>
</feature>
<keyword evidence="7 9" id="KW-0406">Ion transport</keyword>
<keyword evidence="9" id="KW-0999">Mitochondrion inner membrane</keyword>
<evidence type="ECO:0000256" key="5">
    <source>
        <dbReference type="ARBA" id="ARBA00022946"/>
    </source>
</evidence>
<dbReference type="VEuPathDB" id="PlasmoDB:PVW1_140011300"/>
<sequence length="544" mass="62411">MSYESFALKDNGVCLKLNYDCDELDFNDDDDIVNITSFEKDTYEHNLKNKIVNRYKKEKDAMETFSRKDNSVNNSTFINRDRFSLNDDNTELKARIRNSLCNSNNHTSGQGIHDQHGGSKGGHHGGNYSGNHGGNHGGHHGGNYSGNHGGNHGGHHGGNYNSNFNSKFNSSYNLNYKFNLDATKRESNLKLEGILHENDYLIQLSKLKRHVIIEIFGGKCFIREYLCTEFLKRVKQCCHINYIKQKSGLINYRDCKQLLAENNNIASIEARLNAILVSLPPLTCIILHSSVFLVIKEDLIRDDLIKKLCNVSKRYTNLYKVDTKIMEKRPFEFCALECVFSSAIEHLNAEMKLLSKDFADIKFTLKVTNYQDVLTNLHNLKEPTNILINKVNSFIKAFHEISENNADLKKMELTKCYFNPINGEEDNKEATNQDLQMLLEYFDQELHQIHDKVKHLYELMQNLENKMVSDLSLSRNNLIRMDIVISLINSGFGIGTLITGVFGMNLKIKLEQHEFAFVYVTGMVIFLCLITVVMSVYFFKCIRI</sequence>
<keyword evidence="9" id="KW-0496">Mitochondrion</keyword>
<reference evidence="12" key="1">
    <citation type="submission" date="2016-07" db="EMBL/GenBank/DDBJ databases">
        <authorList>
            <consortium name="Pathogen Informatics"/>
        </authorList>
    </citation>
    <scope>NUCLEOTIDE SEQUENCE [LARGE SCALE GENOMIC DNA]</scope>
</reference>
<evidence type="ECO:0000256" key="9">
    <source>
        <dbReference type="RuleBase" id="RU366042"/>
    </source>
</evidence>
<organism evidence="11 12">
    <name type="scientific">Plasmodium vivax</name>
    <name type="common">malaria parasite P. vivax</name>
    <dbReference type="NCBI Taxonomy" id="5855"/>
    <lineage>
        <taxon>Eukaryota</taxon>
        <taxon>Sar</taxon>
        <taxon>Alveolata</taxon>
        <taxon>Apicomplexa</taxon>
        <taxon>Aconoidasida</taxon>
        <taxon>Haemosporida</taxon>
        <taxon>Plasmodiidae</taxon>
        <taxon>Plasmodium</taxon>
        <taxon>Plasmodium (Plasmodium)</taxon>
    </lineage>
</organism>
<dbReference type="EMBL" id="LT635625">
    <property type="protein sequence ID" value="VUZ98576.1"/>
    <property type="molecule type" value="Genomic_DNA"/>
</dbReference>
<name>A0A565A202_PLAVI</name>
<dbReference type="VEuPathDB" id="PlasmoDB:PVPAM_140012600"/>
<dbReference type="Pfam" id="PF22099">
    <property type="entry name" value="MRS2-like"/>
    <property type="match status" value="1"/>
</dbReference>
<feature type="region of interest" description="Disordered" evidence="10">
    <location>
        <begin position="101"/>
        <end position="158"/>
    </location>
</feature>
<comment type="subcellular location">
    <subcellularLocation>
        <location evidence="1">Membrane</location>
        <topology evidence="1">Multi-pass membrane protein</topology>
    </subcellularLocation>
    <subcellularLocation>
        <location evidence="9">Mitochondrion inner membrane</location>
        <topology evidence="9">Multi-pass membrane protein</topology>
    </subcellularLocation>
</comment>
<keyword evidence="2 9" id="KW-0813">Transport</keyword>